<dbReference type="InterPro" id="IPR015793">
    <property type="entry name" value="Pyrv_Knase_brl"/>
</dbReference>
<dbReference type="Pfam" id="PF02887">
    <property type="entry name" value="PK_C"/>
    <property type="match status" value="1"/>
</dbReference>
<evidence type="ECO:0000256" key="10">
    <source>
        <dbReference type="ARBA" id="ARBA00023152"/>
    </source>
</evidence>
<evidence type="ECO:0000259" key="15">
    <source>
        <dbReference type="Pfam" id="PF02887"/>
    </source>
</evidence>
<dbReference type="Pfam" id="PF00224">
    <property type="entry name" value="PK"/>
    <property type="match status" value="1"/>
</dbReference>
<dbReference type="GO" id="GO:0004743">
    <property type="term" value="F:pyruvate kinase activity"/>
    <property type="evidence" value="ECO:0007669"/>
    <property type="project" value="UniProtKB-UniRule"/>
</dbReference>
<dbReference type="NCBIfam" id="NF004491">
    <property type="entry name" value="PRK05826.1"/>
    <property type="match status" value="1"/>
</dbReference>
<comment type="caution">
    <text evidence="16">The sequence shown here is derived from an EMBL/GenBank/DDBJ whole genome shotgun (WGS) entry which is preliminary data.</text>
</comment>
<evidence type="ECO:0000256" key="5">
    <source>
        <dbReference type="ARBA" id="ARBA00022723"/>
    </source>
</evidence>
<dbReference type="NCBIfam" id="TIGR01064">
    <property type="entry name" value="pyruv_kin"/>
    <property type="match status" value="1"/>
</dbReference>
<organism evidence="16 17">
    <name type="scientific">Cocleimonas flava</name>
    <dbReference type="NCBI Taxonomy" id="634765"/>
    <lineage>
        <taxon>Bacteria</taxon>
        <taxon>Pseudomonadati</taxon>
        <taxon>Pseudomonadota</taxon>
        <taxon>Gammaproteobacteria</taxon>
        <taxon>Thiotrichales</taxon>
        <taxon>Thiotrichaceae</taxon>
        <taxon>Cocleimonas</taxon>
    </lineage>
</organism>
<dbReference type="InterPro" id="IPR011037">
    <property type="entry name" value="Pyrv_Knase-like_insert_dom_sf"/>
</dbReference>
<dbReference type="GO" id="GO:0030955">
    <property type="term" value="F:potassium ion binding"/>
    <property type="evidence" value="ECO:0007669"/>
    <property type="project" value="UniProtKB-UniRule"/>
</dbReference>
<sequence>MTESPFKLDRRTKIVATLGPSSSDEASIRSLLDAGVSVFRLNFSHGTHEEQKARLDCIRKLEKEVGRPVGILADLQGPKLRIGTFSEDNVHLDVGQTFTLYLDEHRGDSTGVKLPHPEVFAAQKVGEELLVDDGKIRLRITELTSNKMVTEVMVGGIISERKGVNVPGVSLPISPLTKKDRIDLKYALEIGVEWVALSFVQRVEDLIEARELIGGKAGLLAKLEKPSVLDDLENIVKHSDAIMVARGDLGVELPPERVPSIQKRIVQVARSQGKPVIVATQMLESMIHHPIPTRAEASDVATAIYDGVDAVMLSAETAAGSYPEEAVSVMGRIISETESDKNYRQMLQIYPLIGEISDADAIAIAASQIAKDRECVAVVTFTSTGSTALRAARNRGVVPILGLTPSDHVARKLSLVWGVYSIQTKDVASFSEMVGKSVRMAMRKGIAKSGDRIVVTAGVPFGTPGSTNTIRLTKVSENYEKEE</sequence>
<dbReference type="Gene3D" id="3.40.1380.20">
    <property type="entry name" value="Pyruvate kinase, C-terminal domain"/>
    <property type="match status" value="1"/>
</dbReference>
<dbReference type="Gene3D" id="2.40.33.10">
    <property type="entry name" value="PK beta-barrel domain-like"/>
    <property type="match status" value="1"/>
</dbReference>
<evidence type="ECO:0000256" key="13">
    <source>
        <dbReference type="RuleBase" id="RU000504"/>
    </source>
</evidence>
<feature type="domain" description="Pyruvate kinase barrel" evidence="14">
    <location>
        <begin position="10"/>
        <end position="327"/>
    </location>
</feature>
<dbReference type="SUPFAM" id="SSF51621">
    <property type="entry name" value="Phosphoenolpyruvate/pyruvate domain"/>
    <property type="match status" value="1"/>
</dbReference>
<dbReference type="InterPro" id="IPR015806">
    <property type="entry name" value="Pyrv_Knase_insert_dom_sf"/>
</dbReference>
<dbReference type="OrthoDB" id="9812123at2"/>
<dbReference type="RefSeq" id="WP_131907619.1">
    <property type="nucleotide sequence ID" value="NZ_BAAAFU010000007.1"/>
</dbReference>
<dbReference type="NCBIfam" id="NF004886">
    <property type="entry name" value="PRK06247.1"/>
    <property type="match status" value="1"/>
</dbReference>
<comment type="pathway">
    <text evidence="1 13">Carbohydrate degradation; glycolysis; pyruvate from D-glyceraldehyde 3-phosphate: step 5/5.</text>
</comment>
<keyword evidence="11 16" id="KW-0670">Pyruvate</keyword>
<evidence type="ECO:0000259" key="14">
    <source>
        <dbReference type="Pfam" id="PF00224"/>
    </source>
</evidence>
<dbReference type="InterPro" id="IPR036918">
    <property type="entry name" value="Pyrv_Knase_C_sf"/>
</dbReference>
<evidence type="ECO:0000256" key="6">
    <source>
        <dbReference type="ARBA" id="ARBA00022741"/>
    </source>
</evidence>
<dbReference type="FunFam" id="2.40.33.10:FF:000001">
    <property type="entry name" value="Pyruvate kinase"/>
    <property type="match status" value="1"/>
</dbReference>
<dbReference type="EMBL" id="SMFQ01000005">
    <property type="protein sequence ID" value="TCJ83139.1"/>
    <property type="molecule type" value="Genomic_DNA"/>
</dbReference>
<dbReference type="AlphaFoldDB" id="A0A4R1ETQ9"/>
<reference evidence="16 17" key="1">
    <citation type="submission" date="2019-03" db="EMBL/GenBank/DDBJ databases">
        <title>Genomic Encyclopedia of Type Strains, Phase IV (KMG-IV): sequencing the most valuable type-strain genomes for metagenomic binning, comparative biology and taxonomic classification.</title>
        <authorList>
            <person name="Goeker M."/>
        </authorList>
    </citation>
    <scope>NUCLEOTIDE SEQUENCE [LARGE SCALE GENOMIC DNA]</scope>
    <source>
        <strain evidence="16 17">DSM 24830</strain>
    </source>
</reference>
<dbReference type="InterPro" id="IPR001697">
    <property type="entry name" value="Pyr_Knase"/>
</dbReference>
<evidence type="ECO:0000313" key="16">
    <source>
        <dbReference type="EMBL" id="TCJ83139.1"/>
    </source>
</evidence>
<dbReference type="PANTHER" id="PTHR11817">
    <property type="entry name" value="PYRUVATE KINASE"/>
    <property type="match status" value="1"/>
</dbReference>
<evidence type="ECO:0000256" key="8">
    <source>
        <dbReference type="ARBA" id="ARBA00022840"/>
    </source>
</evidence>
<gene>
    <name evidence="16" type="ORF">EV695_3877</name>
</gene>
<comment type="similarity">
    <text evidence="2 13">Belongs to the pyruvate kinase family.</text>
</comment>
<evidence type="ECO:0000313" key="17">
    <source>
        <dbReference type="Proteomes" id="UP000294887"/>
    </source>
</evidence>
<dbReference type="GO" id="GO:0005524">
    <property type="term" value="F:ATP binding"/>
    <property type="evidence" value="ECO:0007669"/>
    <property type="project" value="UniProtKB-KW"/>
</dbReference>
<dbReference type="InterPro" id="IPR040442">
    <property type="entry name" value="Pyrv_kinase-like_dom_sf"/>
</dbReference>
<evidence type="ECO:0000256" key="7">
    <source>
        <dbReference type="ARBA" id="ARBA00022777"/>
    </source>
</evidence>
<keyword evidence="17" id="KW-1185">Reference proteome</keyword>
<dbReference type="GO" id="GO:0000287">
    <property type="term" value="F:magnesium ion binding"/>
    <property type="evidence" value="ECO:0007669"/>
    <property type="project" value="UniProtKB-UniRule"/>
</dbReference>
<dbReference type="EC" id="2.7.1.40" evidence="3 12"/>
<keyword evidence="9 13" id="KW-0460">Magnesium</keyword>
<dbReference type="InterPro" id="IPR015795">
    <property type="entry name" value="Pyrv_Knase_C"/>
</dbReference>
<keyword evidence="8" id="KW-0067">ATP-binding</keyword>
<dbReference type="SUPFAM" id="SSF50800">
    <property type="entry name" value="PK beta-barrel domain-like"/>
    <property type="match status" value="1"/>
</dbReference>
<evidence type="ECO:0000256" key="2">
    <source>
        <dbReference type="ARBA" id="ARBA00008663"/>
    </source>
</evidence>
<keyword evidence="7 13" id="KW-0418">Kinase</keyword>
<keyword evidence="4 13" id="KW-0808">Transferase</keyword>
<proteinExistence type="inferred from homology"/>
<accession>A0A4R1ETQ9</accession>
<dbReference type="NCBIfam" id="NF004978">
    <property type="entry name" value="PRK06354.1"/>
    <property type="match status" value="1"/>
</dbReference>
<dbReference type="InterPro" id="IPR015813">
    <property type="entry name" value="Pyrv/PenolPyrv_kinase-like_dom"/>
</dbReference>
<evidence type="ECO:0000256" key="4">
    <source>
        <dbReference type="ARBA" id="ARBA00022679"/>
    </source>
</evidence>
<dbReference type="UniPathway" id="UPA00109">
    <property type="reaction ID" value="UER00188"/>
</dbReference>
<dbReference type="GO" id="GO:0016301">
    <property type="term" value="F:kinase activity"/>
    <property type="evidence" value="ECO:0007669"/>
    <property type="project" value="UniProtKB-KW"/>
</dbReference>
<dbReference type="PRINTS" id="PR01050">
    <property type="entry name" value="PYRUVTKNASE"/>
</dbReference>
<evidence type="ECO:0000256" key="9">
    <source>
        <dbReference type="ARBA" id="ARBA00022842"/>
    </source>
</evidence>
<evidence type="ECO:0000256" key="11">
    <source>
        <dbReference type="ARBA" id="ARBA00023317"/>
    </source>
</evidence>
<feature type="domain" description="Pyruvate kinase C-terminal" evidence="15">
    <location>
        <begin position="360"/>
        <end position="472"/>
    </location>
</feature>
<comment type="catalytic activity">
    <reaction evidence="13">
        <text>pyruvate + ATP = phosphoenolpyruvate + ADP + H(+)</text>
        <dbReference type="Rhea" id="RHEA:18157"/>
        <dbReference type="ChEBI" id="CHEBI:15361"/>
        <dbReference type="ChEBI" id="CHEBI:15378"/>
        <dbReference type="ChEBI" id="CHEBI:30616"/>
        <dbReference type="ChEBI" id="CHEBI:58702"/>
        <dbReference type="ChEBI" id="CHEBI:456216"/>
        <dbReference type="EC" id="2.7.1.40"/>
    </reaction>
</comment>
<keyword evidence="5" id="KW-0479">Metal-binding</keyword>
<evidence type="ECO:0000256" key="1">
    <source>
        <dbReference type="ARBA" id="ARBA00004997"/>
    </source>
</evidence>
<evidence type="ECO:0000256" key="12">
    <source>
        <dbReference type="NCBIfam" id="TIGR01064"/>
    </source>
</evidence>
<evidence type="ECO:0000256" key="3">
    <source>
        <dbReference type="ARBA" id="ARBA00012142"/>
    </source>
</evidence>
<protein>
    <recommendedName>
        <fullName evidence="3 12">Pyruvate kinase</fullName>
        <ecNumber evidence="3 12">2.7.1.40</ecNumber>
    </recommendedName>
</protein>
<dbReference type="Gene3D" id="3.20.20.60">
    <property type="entry name" value="Phosphoenolpyruvate-binding domains"/>
    <property type="match status" value="1"/>
</dbReference>
<dbReference type="SUPFAM" id="SSF52935">
    <property type="entry name" value="PK C-terminal domain-like"/>
    <property type="match status" value="1"/>
</dbReference>
<keyword evidence="6" id="KW-0547">Nucleotide-binding</keyword>
<dbReference type="Proteomes" id="UP000294887">
    <property type="component" value="Unassembled WGS sequence"/>
</dbReference>
<keyword evidence="10 13" id="KW-0324">Glycolysis</keyword>
<name>A0A4R1ETQ9_9GAMM</name>